<evidence type="ECO:0000256" key="6">
    <source>
        <dbReference type="ARBA" id="ARBA00022692"/>
    </source>
</evidence>
<dbReference type="SUPFAM" id="SSF81342">
    <property type="entry name" value="Transmembrane di-heme cytochromes"/>
    <property type="match status" value="1"/>
</dbReference>
<dbReference type="Pfam" id="PF01292">
    <property type="entry name" value="Ni_hydr_CYTB"/>
    <property type="match status" value="1"/>
</dbReference>
<protein>
    <submittedName>
        <fullName evidence="15">Cytochrome B561</fullName>
    </submittedName>
</protein>
<evidence type="ECO:0000313" key="15">
    <source>
        <dbReference type="EMBL" id="KGM06825.1"/>
    </source>
</evidence>
<keyword evidence="10" id="KW-0408">Iron</keyword>
<keyword evidence="5" id="KW-0349">Heme</keyword>
<dbReference type="InterPro" id="IPR052168">
    <property type="entry name" value="Cytochrome_b561_oxidase"/>
</dbReference>
<dbReference type="InterPro" id="IPR011577">
    <property type="entry name" value="Cyt_b561_bac/Ni-Hgenase"/>
</dbReference>
<comment type="cofactor">
    <cofactor evidence="1">
        <name>heme b</name>
        <dbReference type="ChEBI" id="CHEBI:60344"/>
    </cofactor>
</comment>
<dbReference type="AlphaFoldDB" id="A0A0A0BG45"/>
<comment type="subcellular location">
    <subcellularLocation>
        <location evidence="2">Cell membrane</location>
        <topology evidence="2">Multi-pass membrane protein</topology>
    </subcellularLocation>
</comment>
<dbReference type="GO" id="GO:0009055">
    <property type="term" value="F:electron transfer activity"/>
    <property type="evidence" value="ECO:0007669"/>
    <property type="project" value="InterPro"/>
</dbReference>
<accession>A0A0A0BG45</accession>
<dbReference type="EMBL" id="JRQD01000003">
    <property type="protein sequence ID" value="KGM06825.1"/>
    <property type="molecule type" value="Genomic_DNA"/>
</dbReference>
<keyword evidence="11 13" id="KW-0472">Membrane</keyword>
<feature type="transmembrane region" description="Helical" evidence="13">
    <location>
        <begin position="91"/>
        <end position="110"/>
    </location>
</feature>
<feature type="transmembrane region" description="Helical" evidence="13">
    <location>
        <begin position="12"/>
        <end position="32"/>
    </location>
</feature>
<keyword evidence="3" id="KW-0813">Transport</keyword>
<evidence type="ECO:0000259" key="14">
    <source>
        <dbReference type="Pfam" id="PF01292"/>
    </source>
</evidence>
<keyword evidence="4" id="KW-1003">Cell membrane</keyword>
<feature type="domain" description="Cytochrome b561 bacterial/Ni-hydrogenase" evidence="14">
    <location>
        <begin position="6"/>
        <end position="179"/>
    </location>
</feature>
<dbReference type="Proteomes" id="UP000029999">
    <property type="component" value="Unassembled WGS sequence"/>
</dbReference>
<reference evidence="15 16" key="1">
    <citation type="submission" date="2014-09" db="EMBL/GenBank/DDBJ databases">
        <authorList>
            <person name="Grob C."/>
            <person name="Taubert M."/>
            <person name="Howat A.M."/>
            <person name="Burns O.J."/>
            <person name="Dixon J.L."/>
            <person name="Chen Y."/>
            <person name="Murrell J.C."/>
        </authorList>
    </citation>
    <scope>NUCLEOTIDE SEQUENCE [LARGE SCALE GENOMIC DNA]</scope>
    <source>
        <strain evidence="15">L4</strain>
    </source>
</reference>
<comment type="similarity">
    <text evidence="12">Belongs to the cytochrome b561 family.</text>
</comment>
<evidence type="ECO:0000256" key="5">
    <source>
        <dbReference type="ARBA" id="ARBA00022617"/>
    </source>
</evidence>
<evidence type="ECO:0000256" key="12">
    <source>
        <dbReference type="ARBA" id="ARBA00037975"/>
    </source>
</evidence>
<dbReference type="GO" id="GO:0020037">
    <property type="term" value="F:heme binding"/>
    <property type="evidence" value="ECO:0007669"/>
    <property type="project" value="TreeGrafter"/>
</dbReference>
<evidence type="ECO:0000256" key="3">
    <source>
        <dbReference type="ARBA" id="ARBA00022448"/>
    </source>
</evidence>
<proteinExistence type="inferred from homology"/>
<dbReference type="GO" id="GO:0046872">
    <property type="term" value="F:metal ion binding"/>
    <property type="evidence" value="ECO:0007669"/>
    <property type="project" value="UniProtKB-KW"/>
</dbReference>
<comment type="caution">
    <text evidence="15">The sequence shown here is derived from an EMBL/GenBank/DDBJ whole genome shotgun (WGS) entry which is preliminary data.</text>
</comment>
<evidence type="ECO:0000256" key="1">
    <source>
        <dbReference type="ARBA" id="ARBA00001970"/>
    </source>
</evidence>
<dbReference type="PANTHER" id="PTHR30529:SF1">
    <property type="entry name" value="CYTOCHROME B561 HOMOLOG 2"/>
    <property type="match status" value="1"/>
</dbReference>
<evidence type="ECO:0000313" key="16">
    <source>
        <dbReference type="Proteomes" id="UP000029999"/>
    </source>
</evidence>
<dbReference type="RefSeq" id="WP_036313426.1">
    <property type="nucleotide sequence ID" value="NZ_JADFAB010000054.1"/>
</dbReference>
<evidence type="ECO:0000256" key="13">
    <source>
        <dbReference type="SAM" id="Phobius"/>
    </source>
</evidence>
<evidence type="ECO:0000256" key="7">
    <source>
        <dbReference type="ARBA" id="ARBA00022723"/>
    </source>
</evidence>
<keyword evidence="7" id="KW-0479">Metal-binding</keyword>
<dbReference type="STRING" id="392484.LP43_1317"/>
<dbReference type="InterPro" id="IPR016174">
    <property type="entry name" value="Di-haem_cyt_TM"/>
</dbReference>
<feature type="transmembrane region" description="Helical" evidence="13">
    <location>
        <begin position="52"/>
        <end position="70"/>
    </location>
</feature>
<keyword evidence="6 13" id="KW-0812">Transmembrane</keyword>
<feature type="transmembrane region" description="Helical" evidence="13">
    <location>
        <begin position="147"/>
        <end position="168"/>
    </location>
</feature>
<organism evidence="15 16">
    <name type="scientific">Methylophaga thiooxydans</name>
    <dbReference type="NCBI Taxonomy" id="392484"/>
    <lineage>
        <taxon>Bacteria</taxon>
        <taxon>Pseudomonadati</taxon>
        <taxon>Pseudomonadota</taxon>
        <taxon>Gammaproteobacteria</taxon>
        <taxon>Thiotrichales</taxon>
        <taxon>Piscirickettsiaceae</taxon>
        <taxon>Methylophaga</taxon>
    </lineage>
</organism>
<evidence type="ECO:0000256" key="8">
    <source>
        <dbReference type="ARBA" id="ARBA00022982"/>
    </source>
</evidence>
<evidence type="ECO:0000256" key="10">
    <source>
        <dbReference type="ARBA" id="ARBA00023004"/>
    </source>
</evidence>
<dbReference type="GO" id="GO:0005886">
    <property type="term" value="C:plasma membrane"/>
    <property type="evidence" value="ECO:0007669"/>
    <property type="project" value="UniProtKB-SubCell"/>
</dbReference>
<evidence type="ECO:0000256" key="11">
    <source>
        <dbReference type="ARBA" id="ARBA00023136"/>
    </source>
</evidence>
<dbReference type="GO" id="GO:0022904">
    <property type="term" value="P:respiratory electron transport chain"/>
    <property type="evidence" value="ECO:0007669"/>
    <property type="project" value="InterPro"/>
</dbReference>
<gene>
    <name evidence="15" type="ORF">LP43_1317</name>
</gene>
<dbReference type="PANTHER" id="PTHR30529">
    <property type="entry name" value="CYTOCHROME B561"/>
    <property type="match status" value="1"/>
</dbReference>
<evidence type="ECO:0000256" key="9">
    <source>
        <dbReference type="ARBA" id="ARBA00022989"/>
    </source>
</evidence>
<keyword evidence="8" id="KW-0249">Electron transport</keyword>
<name>A0A0A0BG45_9GAMM</name>
<evidence type="ECO:0000256" key="2">
    <source>
        <dbReference type="ARBA" id="ARBA00004651"/>
    </source>
</evidence>
<evidence type="ECO:0000256" key="4">
    <source>
        <dbReference type="ARBA" id="ARBA00022475"/>
    </source>
</evidence>
<keyword evidence="9 13" id="KW-1133">Transmembrane helix</keyword>
<sequence>MQRQGFNRTAVILHWLLAVSIFFLFISSWWMMGLPLPSPELQFRAFPFQLHKNIGITLVIIILMLLYVRLRHRPAPVNSSDMAPWMHWSAILAHVLIYGLVLAVCITGYLSSAHTRWDTVFWWTIEFPRIAAPDEEMNEFWGELHMWTAWALLGIIAVHVSGAIYHAFRNDGIVRRMLRW</sequence>